<dbReference type="OrthoDB" id="5874900at2759"/>
<sequence>MLTADHENNSYHRQQTISRINHGNTLGRLIYPGNSAEEGGGSHSSSSTMSCTSTLLLLLSLALNRAVTAVQCFVGTNSARKISVEEPYCSFSITYKNDHCDSRPEVVLTDHGNPISDLSPFGVESLCYHTDNSVTCLCFGHLCNDQFNQKEILAMELLKPSSDPRLRRIIVCYLLNNHAHDVFSAKNFEVTASTQEDTSGEFILDACVRHGCVSSANVSDARLILASSINSPFDELIFMRIQ</sequence>
<accession>A0A016V150</accession>
<name>A0A016V150_9BILA</name>
<evidence type="ECO:0000313" key="1">
    <source>
        <dbReference type="EMBL" id="EYC21160.1"/>
    </source>
</evidence>
<organism evidence="1 2">
    <name type="scientific">Ancylostoma ceylanicum</name>
    <dbReference type="NCBI Taxonomy" id="53326"/>
    <lineage>
        <taxon>Eukaryota</taxon>
        <taxon>Metazoa</taxon>
        <taxon>Ecdysozoa</taxon>
        <taxon>Nematoda</taxon>
        <taxon>Chromadorea</taxon>
        <taxon>Rhabditida</taxon>
        <taxon>Rhabditina</taxon>
        <taxon>Rhabditomorpha</taxon>
        <taxon>Strongyloidea</taxon>
        <taxon>Ancylostomatidae</taxon>
        <taxon>Ancylostomatinae</taxon>
        <taxon>Ancylostoma</taxon>
    </lineage>
</organism>
<proteinExistence type="predicted"/>
<keyword evidence="2" id="KW-1185">Reference proteome</keyword>
<dbReference type="EMBL" id="JARK01001356">
    <property type="protein sequence ID" value="EYC21160.1"/>
    <property type="molecule type" value="Genomic_DNA"/>
</dbReference>
<dbReference type="Proteomes" id="UP000024635">
    <property type="component" value="Unassembled WGS sequence"/>
</dbReference>
<gene>
    <name evidence="1" type="primary">Acey_s0020.g29</name>
    <name evidence="1" type="ORF">Y032_0020g29</name>
</gene>
<evidence type="ECO:0000313" key="2">
    <source>
        <dbReference type="Proteomes" id="UP000024635"/>
    </source>
</evidence>
<dbReference type="AlphaFoldDB" id="A0A016V150"/>
<reference evidence="2" key="1">
    <citation type="journal article" date="2015" name="Nat. Genet.">
        <title>The genome and transcriptome of the zoonotic hookworm Ancylostoma ceylanicum identify infection-specific gene families.</title>
        <authorList>
            <person name="Schwarz E.M."/>
            <person name="Hu Y."/>
            <person name="Antoshechkin I."/>
            <person name="Miller M.M."/>
            <person name="Sternberg P.W."/>
            <person name="Aroian R.V."/>
        </authorList>
    </citation>
    <scope>NUCLEOTIDE SEQUENCE</scope>
    <source>
        <strain evidence="2">HY135</strain>
    </source>
</reference>
<comment type="caution">
    <text evidence="1">The sequence shown here is derived from an EMBL/GenBank/DDBJ whole genome shotgun (WGS) entry which is preliminary data.</text>
</comment>
<protein>
    <submittedName>
        <fullName evidence="1">Uncharacterized protein</fullName>
    </submittedName>
</protein>